<dbReference type="Pfam" id="PF13540">
    <property type="entry name" value="RCC1_2"/>
    <property type="match status" value="2"/>
</dbReference>
<dbReference type="Pfam" id="PF05345">
    <property type="entry name" value="He_PIG"/>
    <property type="match status" value="1"/>
</dbReference>
<dbReference type="PROSITE" id="PS50012">
    <property type="entry name" value="RCC1_3"/>
    <property type="match status" value="6"/>
</dbReference>
<evidence type="ECO:0000259" key="4">
    <source>
        <dbReference type="Pfam" id="PF25390"/>
    </source>
</evidence>
<evidence type="ECO:0000256" key="3">
    <source>
        <dbReference type="SAM" id="SignalP"/>
    </source>
</evidence>
<accession>A4G759</accession>
<dbReference type="Proteomes" id="UP000006697">
    <property type="component" value="Chromosome"/>
</dbReference>
<reference evidence="5 6" key="1">
    <citation type="journal article" date="2007" name="PLoS Genet.">
        <title>A tale of two oxidation states: bacterial colonization of arsenic-rich environments.</title>
        <authorList>
            <person name="Muller D."/>
            <person name="Medigue C."/>
            <person name="Koechler S."/>
            <person name="Barbe V."/>
            <person name="Barakat M."/>
            <person name="Talla E."/>
            <person name="Bonnefoy V."/>
            <person name="Krin E."/>
            <person name="Arsene-Ploetze F."/>
            <person name="Carapito C."/>
            <person name="Chandler M."/>
            <person name="Cournoyer B."/>
            <person name="Cruveiller S."/>
            <person name="Dossat C."/>
            <person name="Duval S."/>
            <person name="Heymann M."/>
            <person name="Leize E."/>
            <person name="Lieutaud A."/>
            <person name="Lievremont D."/>
            <person name="Makita Y."/>
            <person name="Mangenot S."/>
            <person name="Nitschke W."/>
            <person name="Ortet P."/>
            <person name="Perdrial N."/>
            <person name="Schoepp B."/>
            <person name="Siguier N."/>
            <person name="Simeonova D.D."/>
            <person name="Rouy Z."/>
            <person name="Segurens B."/>
            <person name="Turlin E."/>
            <person name="Vallenet D."/>
            <person name="Van Dorsselaer A."/>
            <person name="Weiss S."/>
            <person name="Weissenbach J."/>
            <person name="Lett M.C."/>
            <person name="Danchin A."/>
            <person name="Bertin P.N."/>
        </authorList>
    </citation>
    <scope>NUCLEOTIDE SEQUENCE [LARGE SCALE GENOMIC DNA]</scope>
    <source>
        <strain evidence="6">ULPAs1</strain>
    </source>
</reference>
<dbReference type="eggNOG" id="COG5184">
    <property type="taxonomic scope" value="Bacteria"/>
</dbReference>
<feature type="signal peptide" evidence="3">
    <location>
        <begin position="1"/>
        <end position="27"/>
    </location>
</feature>
<sequence length="500" mass="50359">MLMFKKTFLSVASAAALLGASAAPAFAASSFYLVVPVPTAAKAPVEDIRVSLAGAALPKATVSKAYSESLRPYLSVTGDAAFDPAAASWSLADGILPAGLVLDETTGAVAGTPSAKTTTPVSFTVLATYMGSDGQAVYTIEVAGAVLHVRNIAAGEQHTCAVTDAGGVKCWGLNDQGQLGDNSTTSRMIPVDVAGLGSGVSSINAGRAHTCAIAAGALKCWGENIYGQLGDNSATQRNAPVDVAGLGSGVASVSAGHSHNCAITTSGAVKCWGWNAAGQLGIPPSVERWTPVDVVQLGNDGASIAAGGLHTCATTKSGAVKCWGWNAHGQLGDNSTTQRDTPMNVVGLESGVSSIAAGLHHNCAVMTTGAAKCWGWNEYSQLGDNSATQRNAPVDVAGSGVASIAADLYHTCAVMTTGAAKCWGRNDYGQLGDNSLTDSPTPVNVSGLASGVSSIASGYSHTCAVLTTGQVKCWGRNDYGQVGDGSTTVLHLTPVDVQGN</sequence>
<dbReference type="EMBL" id="CU207211">
    <property type="protein sequence ID" value="CAL62346.1"/>
    <property type="molecule type" value="Genomic_DNA"/>
</dbReference>
<evidence type="ECO:0000313" key="5">
    <source>
        <dbReference type="EMBL" id="CAL62346.1"/>
    </source>
</evidence>
<proteinExistence type="predicted"/>
<evidence type="ECO:0000313" key="6">
    <source>
        <dbReference type="Proteomes" id="UP000006697"/>
    </source>
</evidence>
<feature type="chain" id="PRO_5002668216" description="RCC1-like domain-containing protein" evidence="3">
    <location>
        <begin position="28"/>
        <end position="500"/>
    </location>
</feature>
<keyword evidence="1" id="KW-0344">Guanine-nucleotide releasing factor</keyword>
<dbReference type="PANTHER" id="PTHR45982">
    <property type="entry name" value="REGULATOR OF CHROMOSOME CONDENSATION"/>
    <property type="match status" value="1"/>
</dbReference>
<evidence type="ECO:0000256" key="1">
    <source>
        <dbReference type="ARBA" id="ARBA00022658"/>
    </source>
</evidence>
<dbReference type="OrthoDB" id="8577868at2"/>
<protein>
    <recommendedName>
        <fullName evidence="4">RCC1-like domain-containing protein</fullName>
    </recommendedName>
</protein>
<dbReference type="GO" id="GO:0005085">
    <property type="term" value="F:guanyl-nucleotide exchange factor activity"/>
    <property type="evidence" value="ECO:0007669"/>
    <property type="project" value="TreeGrafter"/>
</dbReference>
<dbReference type="PANTHER" id="PTHR45982:SF1">
    <property type="entry name" value="REGULATOR OF CHROMOSOME CONDENSATION"/>
    <property type="match status" value="1"/>
</dbReference>
<dbReference type="InterPro" id="IPR000408">
    <property type="entry name" value="Reg_chr_condens"/>
</dbReference>
<keyword evidence="6" id="KW-1185">Reference proteome</keyword>
<dbReference type="KEGG" id="har:HEAR2211"/>
<feature type="domain" description="RCC1-like" evidence="4">
    <location>
        <begin position="290"/>
        <end position="497"/>
    </location>
</feature>
<dbReference type="PRINTS" id="PR00633">
    <property type="entry name" value="RCCNDNSATION"/>
</dbReference>
<dbReference type="Gene3D" id="2.130.10.30">
    <property type="entry name" value="Regulator of chromosome condensation 1/beta-lactamase-inhibitor protein II"/>
    <property type="match status" value="2"/>
</dbReference>
<dbReference type="InterPro" id="IPR058923">
    <property type="entry name" value="RCC1-like_dom"/>
</dbReference>
<evidence type="ECO:0000256" key="2">
    <source>
        <dbReference type="ARBA" id="ARBA00022737"/>
    </source>
</evidence>
<dbReference type="STRING" id="204773.HEAR2211"/>
<dbReference type="InterPro" id="IPR009091">
    <property type="entry name" value="RCC1/BLIP-II"/>
</dbReference>
<dbReference type="AlphaFoldDB" id="A4G759"/>
<name>A4G759_HERAR</name>
<dbReference type="SUPFAM" id="SSF50985">
    <property type="entry name" value="RCC1/BLIP-II"/>
    <property type="match status" value="1"/>
</dbReference>
<dbReference type="HOGENOM" id="CLU_005210_8_0_4"/>
<organism evidence="5 6">
    <name type="scientific">Herminiimonas arsenicoxydans</name>
    <dbReference type="NCBI Taxonomy" id="204773"/>
    <lineage>
        <taxon>Bacteria</taxon>
        <taxon>Pseudomonadati</taxon>
        <taxon>Pseudomonadota</taxon>
        <taxon>Betaproteobacteria</taxon>
        <taxon>Burkholderiales</taxon>
        <taxon>Oxalobacteraceae</taxon>
        <taxon>Herminiimonas</taxon>
    </lineage>
</organism>
<keyword evidence="3" id="KW-0732">Signal</keyword>
<dbReference type="Pfam" id="PF25390">
    <property type="entry name" value="WD40_RLD"/>
    <property type="match status" value="1"/>
</dbReference>
<dbReference type="InterPro" id="IPR051553">
    <property type="entry name" value="Ran_GTPase-activating"/>
</dbReference>
<dbReference type="GO" id="GO:0005737">
    <property type="term" value="C:cytoplasm"/>
    <property type="evidence" value="ECO:0007669"/>
    <property type="project" value="TreeGrafter"/>
</dbReference>
<gene>
    <name evidence="5" type="ordered locus">HEAR2211</name>
</gene>
<keyword evidence="2" id="KW-0677">Repeat</keyword>